<name>A0A7Z0J6S8_9MICO</name>
<protein>
    <recommendedName>
        <fullName evidence="3">Type IV toxin-antitoxin system AbiEi family antitoxin domain-containing protein</fullName>
    </recommendedName>
</protein>
<organism evidence="1 2">
    <name type="scientific">Glaciibacter psychrotolerans</name>
    <dbReference type="NCBI Taxonomy" id="670054"/>
    <lineage>
        <taxon>Bacteria</taxon>
        <taxon>Bacillati</taxon>
        <taxon>Actinomycetota</taxon>
        <taxon>Actinomycetes</taxon>
        <taxon>Micrococcales</taxon>
        <taxon>Microbacteriaceae</taxon>
        <taxon>Glaciibacter</taxon>
    </lineage>
</organism>
<keyword evidence="2" id="KW-1185">Reference proteome</keyword>
<dbReference type="EMBL" id="JACCFM010000001">
    <property type="protein sequence ID" value="NYJ20857.1"/>
    <property type="molecule type" value="Genomic_DNA"/>
</dbReference>
<evidence type="ECO:0008006" key="3">
    <source>
        <dbReference type="Google" id="ProtNLM"/>
    </source>
</evidence>
<gene>
    <name evidence="1" type="ORF">HNR05_002648</name>
</gene>
<accession>A0A7Z0J6S8</accession>
<evidence type="ECO:0000313" key="1">
    <source>
        <dbReference type="EMBL" id="NYJ20857.1"/>
    </source>
</evidence>
<dbReference type="RefSeq" id="WP_179579546.1">
    <property type="nucleotide sequence ID" value="NZ_JACCFM010000001.1"/>
</dbReference>
<evidence type="ECO:0000313" key="2">
    <source>
        <dbReference type="Proteomes" id="UP000537260"/>
    </source>
</evidence>
<proteinExistence type="predicted"/>
<sequence>MSEIIDSIGIRFGGLIPSAELQMAGLSSHVVAKLVARGTLVRIRRGVYADGALWRTVQAEQRYRMLVLATAHLAQTSQVYSHLSAAALHGLPLIGAWPNSVHTSQPGDSTGNTARFTTRHRCAGVLDTVEIAGRTVTTVQRTLVDVAASQSFLVAVTMIDHVLHQELMRVEKASRSRIVVPPALTTDDLLSELERVHPYAGMRRAEQAITFSSGLAETPGESLSRVRIYELGFEVPELQVNFVGTDGRSYWVDFLWRRIRKIGEFDGLHKYLRGAILGDRDPGEVVIAEKRRERALRRHWHSFTRWEWDTAISPRRFYDFLSEHEVPRV</sequence>
<comment type="caution">
    <text evidence="1">The sequence shown here is derived from an EMBL/GenBank/DDBJ whole genome shotgun (WGS) entry which is preliminary data.</text>
</comment>
<dbReference type="Proteomes" id="UP000537260">
    <property type="component" value="Unassembled WGS sequence"/>
</dbReference>
<dbReference type="AlphaFoldDB" id="A0A7Z0J6S8"/>
<reference evidence="1 2" key="1">
    <citation type="submission" date="2020-07" db="EMBL/GenBank/DDBJ databases">
        <title>Sequencing the genomes of 1000 actinobacteria strains.</title>
        <authorList>
            <person name="Klenk H.-P."/>
        </authorList>
    </citation>
    <scope>NUCLEOTIDE SEQUENCE [LARGE SCALE GENOMIC DNA]</scope>
    <source>
        <strain evidence="1 2">LI1</strain>
    </source>
</reference>